<accession>A0AAD0Z182</accession>
<evidence type="ECO:0000313" key="2">
    <source>
        <dbReference type="Proteomes" id="UP000269015"/>
    </source>
</evidence>
<sequence length="94" mass="11094">MKKLITLPIKLYWWAIPPHKRRKCLFKTSCSKHVYIQTTTEGFFSGLKALHYRYYNCRSGAMVIKNPLTGKLQIILPNNHVLNEQEISDRFINQ</sequence>
<name>A0AAD0Z182_CHRID</name>
<dbReference type="SMART" id="SM01234">
    <property type="entry name" value="Haemolytic"/>
    <property type="match status" value="1"/>
</dbReference>
<proteinExistence type="predicted"/>
<gene>
    <name evidence="1" type="primary">yidD</name>
    <name evidence="1" type="ORF">EG352_14430</name>
</gene>
<dbReference type="InterPro" id="IPR002696">
    <property type="entry name" value="Membr_insert_effic_factor_YidD"/>
</dbReference>
<dbReference type="RefSeq" id="WP_034737193.1">
    <property type="nucleotide sequence ID" value="NZ_CP033930.1"/>
</dbReference>
<dbReference type="GeneID" id="56899790"/>
<dbReference type="AlphaFoldDB" id="A0AAD0Z182"/>
<evidence type="ECO:0000313" key="1">
    <source>
        <dbReference type="EMBL" id="AZB18894.1"/>
    </source>
</evidence>
<dbReference type="EMBL" id="CP033930">
    <property type="protein sequence ID" value="AZB18894.1"/>
    <property type="molecule type" value="Genomic_DNA"/>
</dbReference>
<dbReference type="Proteomes" id="UP000269015">
    <property type="component" value="Chromosome"/>
</dbReference>
<dbReference type="Pfam" id="PF01809">
    <property type="entry name" value="YidD"/>
    <property type="match status" value="1"/>
</dbReference>
<dbReference type="NCBIfam" id="TIGR00278">
    <property type="entry name" value="membrane protein insertion efficiency factor YidD"/>
    <property type="match status" value="1"/>
</dbReference>
<protein>
    <submittedName>
        <fullName evidence="1">Membrane protein insertion efficiency factor YidD</fullName>
    </submittedName>
</protein>
<organism evidence="1 2">
    <name type="scientific">Chryseobacterium indologenes</name>
    <name type="common">Flavobacterium indologenes</name>
    <dbReference type="NCBI Taxonomy" id="253"/>
    <lineage>
        <taxon>Bacteria</taxon>
        <taxon>Pseudomonadati</taxon>
        <taxon>Bacteroidota</taxon>
        <taxon>Flavobacteriia</taxon>
        <taxon>Flavobacteriales</taxon>
        <taxon>Weeksellaceae</taxon>
        <taxon>Chryseobacterium group</taxon>
        <taxon>Chryseobacterium</taxon>
    </lineage>
</organism>
<reference evidence="1 2" key="1">
    <citation type="submission" date="2018-11" db="EMBL/GenBank/DDBJ databases">
        <title>Proposal to divide the Flavobacteriaceae and reorganize its genera based on Amino Acid Identity values calculated from whole genome sequences.</title>
        <authorList>
            <person name="Nicholson A.C."/>
            <person name="Gulvik C.A."/>
            <person name="Whitney A.M."/>
            <person name="Humrighouse B.W."/>
            <person name="Bell M."/>
            <person name="Holmes B."/>
            <person name="Steigerwalt A.G."/>
            <person name="Villarma A."/>
            <person name="Sheth M."/>
            <person name="Batra D."/>
            <person name="Pryor J."/>
            <person name="Bernardet J.-F."/>
            <person name="Hugo C."/>
            <person name="Kampfer P."/>
            <person name="Newman J."/>
            <person name="McQuiston J.R."/>
        </authorList>
    </citation>
    <scope>NUCLEOTIDE SEQUENCE [LARGE SCALE GENOMIC DNA]</scope>
    <source>
        <strain evidence="1 2">H5559</strain>
    </source>
</reference>